<dbReference type="AlphaFoldDB" id="A0A4Q7PRD4"/>
<keyword evidence="2" id="KW-1185">Reference proteome</keyword>
<comment type="caution">
    <text evidence="1">The sequence shown here is derived from an EMBL/GenBank/DDBJ whole genome shotgun (WGS) entry which is preliminary data.</text>
</comment>
<proteinExistence type="predicted"/>
<dbReference type="Proteomes" id="UP000292927">
    <property type="component" value="Unassembled WGS sequence"/>
</dbReference>
<evidence type="ECO:0000313" key="1">
    <source>
        <dbReference type="EMBL" id="RZT02906.1"/>
    </source>
</evidence>
<evidence type="ECO:0000313" key="2">
    <source>
        <dbReference type="Proteomes" id="UP000292927"/>
    </source>
</evidence>
<dbReference type="RefSeq" id="WP_130433681.1">
    <property type="nucleotide sequence ID" value="NZ_SGXF01000001.1"/>
</dbReference>
<accession>A0A4Q7PRD4</accession>
<dbReference type="EMBL" id="SGXF01000001">
    <property type="protein sequence ID" value="RZT02906.1"/>
    <property type="molecule type" value="Genomic_DNA"/>
</dbReference>
<dbReference type="Pfam" id="PF04883">
    <property type="entry name" value="HK97-gp10_like"/>
    <property type="match status" value="1"/>
</dbReference>
<reference evidence="1 2" key="1">
    <citation type="submission" date="2019-02" db="EMBL/GenBank/DDBJ databases">
        <title>Genomic Encyclopedia of Type Strains, Phase IV (KMG-IV): sequencing the most valuable type-strain genomes for metagenomic binning, comparative biology and taxonomic classification.</title>
        <authorList>
            <person name="Goeker M."/>
        </authorList>
    </citation>
    <scope>NUCLEOTIDE SEQUENCE [LARGE SCALE GENOMIC DNA]</scope>
    <source>
        <strain evidence="1 2">DSM 29486</strain>
    </source>
</reference>
<organism evidence="1 2">
    <name type="scientific">Cuneatibacter caecimuris</name>
    <dbReference type="NCBI Taxonomy" id="1796618"/>
    <lineage>
        <taxon>Bacteria</taxon>
        <taxon>Bacillati</taxon>
        <taxon>Bacillota</taxon>
        <taxon>Clostridia</taxon>
        <taxon>Lachnospirales</taxon>
        <taxon>Lachnospiraceae</taxon>
        <taxon>Cuneatibacter</taxon>
    </lineage>
</organism>
<dbReference type="NCBIfam" id="TIGR01725">
    <property type="entry name" value="phge_HK97_gp10"/>
    <property type="match status" value="1"/>
</dbReference>
<name>A0A4Q7PRD4_9FIRM</name>
<gene>
    <name evidence="1" type="ORF">EV209_1036</name>
</gene>
<sequence>MSAEIDRLDSLMRKFGQLAEVNAKENMPRAVQNAMKIIQGEAKLRCRVDTGELRNSIRTSVEVTDEGCRGVCYTNKAYAPYVEFGTGPRGAAKHSGISPAVTPAYSQQGWYIPEDKIDAATAEKYHFREYTYHMDGYLGYEKKFYYTEGQAASPFLYPALKDNETRVTRNIRNHLARQIKKQVGD</sequence>
<dbReference type="OrthoDB" id="4457835at2"/>
<protein>
    <submittedName>
        <fullName evidence="1">HK97 gp10 family phage protein</fullName>
    </submittedName>
</protein>
<dbReference type="InterPro" id="IPR010064">
    <property type="entry name" value="HK97-gp10_tail"/>
</dbReference>